<dbReference type="Proteomes" id="UP000322139">
    <property type="component" value="Unassembled WGS sequence"/>
</dbReference>
<comment type="catalytic activity">
    <reaction evidence="2">
        <text>a long-chain fatty aldehyde + NADP(+) + CoA = a long-chain fatty acyl-CoA + NADPH + H(+)</text>
        <dbReference type="Rhea" id="RHEA:15437"/>
        <dbReference type="ChEBI" id="CHEBI:15378"/>
        <dbReference type="ChEBI" id="CHEBI:17176"/>
        <dbReference type="ChEBI" id="CHEBI:57287"/>
        <dbReference type="ChEBI" id="CHEBI:57783"/>
        <dbReference type="ChEBI" id="CHEBI:58349"/>
        <dbReference type="ChEBI" id="CHEBI:83139"/>
        <dbReference type="EC" id="1.2.1.50"/>
    </reaction>
</comment>
<comment type="similarity">
    <text evidence="2">Belongs to the LuxC family.</text>
</comment>
<protein>
    <recommendedName>
        <fullName evidence="2">Acyl-CoA reductase</fullName>
        <ecNumber evidence="2">1.2.1.50</ecNumber>
    </recommendedName>
</protein>
<dbReference type="EC" id="1.2.1.50" evidence="2"/>
<evidence type="ECO:0000313" key="4">
    <source>
        <dbReference type="Proteomes" id="UP000322139"/>
    </source>
</evidence>
<evidence type="ECO:0000313" key="3">
    <source>
        <dbReference type="EMBL" id="TYS52327.1"/>
    </source>
</evidence>
<reference evidence="3 4" key="1">
    <citation type="submission" date="2019-08" db="EMBL/GenBank/DDBJ databases">
        <title>Bacillus genomes from the desert of Cuatro Cienegas, Coahuila.</title>
        <authorList>
            <person name="Olmedo-Alvarez G."/>
        </authorList>
    </citation>
    <scope>NUCLEOTIDE SEQUENCE [LARGE SCALE GENOMIC DNA]</scope>
    <source>
        <strain evidence="3 4">CH446_14T</strain>
    </source>
</reference>
<dbReference type="GO" id="GO:0003995">
    <property type="term" value="F:acyl-CoA dehydrogenase activity"/>
    <property type="evidence" value="ECO:0007669"/>
    <property type="project" value="InterPro"/>
</dbReference>
<keyword evidence="1 2" id="KW-0521">NADP</keyword>
<dbReference type="EMBL" id="VTER01000001">
    <property type="protein sequence ID" value="TYS52327.1"/>
    <property type="molecule type" value="Genomic_DNA"/>
</dbReference>
<dbReference type="PIRSF" id="PIRSF009414">
    <property type="entry name" value="LuxC"/>
    <property type="match status" value="1"/>
</dbReference>
<organism evidence="3 4">
    <name type="scientific">Bacillus infantis</name>
    <dbReference type="NCBI Taxonomy" id="324767"/>
    <lineage>
        <taxon>Bacteria</taxon>
        <taxon>Bacillati</taxon>
        <taxon>Bacillota</taxon>
        <taxon>Bacilli</taxon>
        <taxon>Bacillales</taxon>
        <taxon>Bacillaceae</taxon>
        <taxon>Bacillus</taxon>
    </lineage>
</organism>
<keyword evidence="2" id="KW-0560">Oxidoreductase</keyword>
<dbReference type="Pfam" id="PF05893">
    <property type="entry name" value="LuxC"/>
    <property type="match status" value="1"/>
</dbReference>
<comment type="caution">
    <text evidence="3">The sequence shown here is derived from an EMBL/GenBank/DDBJ whole genome shotgun (WGS) entry which is preliminary data.</text>
</comment>
<dbReference type="AlphaFoldDB" id="A0A5D4RM49"/>
<dbReference type="GO" id="GO:0008218">
    <property type="term" value="P:bioluminescence"/>
    <property type="evidence" value="ECO:0007669"/>
    <property type="project" value="InterPro"/>
</dbReference>
<dbReference type="CDD" id="cd07080">
    <property type="entry name" value="ALDH_Acyl-CoA-Red_LuxC"/>
    <property type="match status" value="1"/>
</dbReference>
<sequence>MADTVDIYLLPSSIKPAVVKEKIYNAEGETFSLRYPQLSGEEMKHAIEAVLEKRSQYLKDLPVSSIISKIDAAVQLWLDPDYHLRKLAEKLLPAVTGYDSEMIRLELKRYMRTFRKKELLRFLEEEFDSPEMLDEFRPRKSGGLSRAYGPDLIFHVFSGNVPGVQLWSLIMGFLMKSAHLGKTSFSEPVLPVLFLKSLAEIDESLAEAAAVLPWHGGNSQLEAPALESAEAVIVYGSDKTVNSIKKRLPEGKRLLAYGHKISISMIGKEALTPDLYARTARRLAEDICIYDQQGCLSPQSVYIEEGGTVEPRRFAQLLGSELARYEKKRRRSVLSEEEHLSIQRTRGKYELERLKGSRTTVYKDNMNTGWTVVFHEGSGFEASPLNRFVHIFSVPELEGCIGNLQPYKKYMQSCGLAVLPDRLMDICAKLGEAGISRICPVGEMNRAKPGWHHDGSFNLLSLARVIDIERNAEEDMERYDPDVE</sequence>
<name>A0A5D4RM49_9BACI</name>
<gene>
    <name evidence="3" type="ORF">FZD51_01390</name>
</gene>
<dbReference type="GO" id="GO:0050062">
    <property type="term" value="F:long-chain-fatty-acyl-CoA reductase activity"/>
    <property type="evidence" value="ECO:0007669"/>
    <property type="project" value="UniProtKB-EC"/>
</dbReference>
<evidence type="ECO:0000256" key="1">
    <source>
        <dbReference type="ARBA" id="ARBA00022857"/>
    </source>
</evidence>
<proteinExistence type="inferred from homology"/>
<evidence type="ECO:0000256" key="2">
    <source>
        <dbReference type="PIRNR" id="PIRNR009414"/>
    </source>
</evidence>
<accession>A0A5D4RM49</accession>
<dbReference type="InterPro" id="IPR008670">
    <property type="entry name" value="CoA_reduct_LuxC"/>
</dbReference>